<reference evidence="13" key="1">
    <citation type="submission" date="2016-11" db="EMBL/GenBank/DDBJ databases">
        <authorList>
            <person name="Varghese N."/>
            <person name="Submissions S."/>
        </authorList>
    </citation>
    <scope>NUCLEOTIDE SEQUENCE [LARGE SCALE GENOMIC DNA]</scope>
    <source>
        <strain evidence="13">CGMCC 1.6496</strain>
    </source>
</reference>
<comment type="pathway">
    <text evidence="1">Amino-acid degradation; L-proline degradation into L-glutamate; L-glutamate from L-proline: step 1/2.</text>
</comment>
<keyword evidence="5 10" id="KW-0274">FAD</keyword>
<name>A0A1M5QR75_9BACI</name>
<comment type="catalytic activity">
    <reaction evidence="8">
        <text>L-proline + a quinone = (S)-1-pyrroline-5-carboxylate + a quinol + H(+)</text>
        <dbReference type="Rhea" id="RHEA:23784"/>
        <dbReference type="ChEBI" id="CHEBI:15378"/>
        <dbReference type="ChEBI" id="CHEBI:17388"/>
        <dbReference type="ChEBI" id="CHEBI:24646"/>
        <dbReference type="ChEBI" id="CHEBI:60039"/>
        <dbReference type="ChEBI" id="CHEBI:132124"/>
        <dbReference type="EC" id="1.5.5.2"/>
    </reaction>
</comment>
<dbReference type="InterPro" id="IPR015659">
    <property type="entry name" value="Proline_oxidase"/>
</dbReference>
<dbReference type="OrthoDB" id="9773461at2"/>
<dbReference type="Pfam" id="PF01619">
    <property type="entry name" value="Pro_dh"/>
    <property type="match status" value="1"/>
</dbReference>
<dbReference type="GO" id="GO:0010133">
    <property type="term" value="P:L-proline catabolic process to L-glutamate"/>
    <property type="evidence" value="ECO:0007669"/>
    <property type="project" value="UniProtKB-UniPathway"/>
</dbReference>
<evidence type="ECO:0000256" key="9">
    <source>
        <dbReference type="PIRSR" id="PIRSR000196-1"/>
    </source>
</evidence>
<keyword evidence="7" id="KW-0642">Proline metabolism</keyword>
<evidence type="ECO:0000256" key="8">
    <source>
        <dbReference type="ARBA" id="ARBA00048779"/>
    </source>
</evidence>
<evidence type="ECO:0000256" key="10">
    <source>
        <dbReference type="PIRSR" id="PIRSR000196-2"/>
    </source>
</evidence>
<evidence type="ECO:0000256" key="1">
    <source>
        <dbReference type="ARBA" id="ARBA00004739"/>
    </source>
</evidence>
<evidence type="ECO:0000313" key="12">
    <source>
        <dbReference type="EMBL" id="SHH16426.1"/>
    </source>
</evidence>
<dbReference type="EC" id="1.5.5.2" evidence="2"/>
<keyword evidence="13" id="KW-1185">Reference proteome</keyword>
<dbReference type="PIRSF" id="PIRSF000196">
    <property type="entry name" value="Pro_dehydrog"/>
    <property type="match status" value="1"/>
</dbReference>
<dbReference type="Gene3D" id="3.20.20.220">
    <property type="match status" value="1"/>
</dbReference>
<evidence type="ECO:0000256" key="4">
    <source>
        <dbReference type="ARBA" id="ARBA00022741"/>
    </source>
</evidence>
<dbReference type="PANTHER" id="PTHR13914:SF0">
    <property type="entry name" value="PROLINE DEHYDROGENASE 1, MITOCHONDRIAL"/>
    <property type="match status" value="1"/>
</dbReference>
<feature type="binding site" evidence="9">
    <location>
        <position position="98"/>
    </location>
    <ligand>
        <name>substrate</name>
    </ligand>
</feature>
<evidence type="ECO:0000256" key="3">
    <source>
        <dbReference type="ARBA" id="ARBA00022630"/>
    </source>
</evidence>
<feature type="binding site" evidence="10">
    <location>
        <position position="133"/>
    </location>
    <ligand>
        <name>FAD</name>
        <dbReference type="ChEBI" id="CHEBI:57692"/>
    </ligand>
</feature>
<accession>A0A1M5QR75</accession>
<feature type="binding site" evidence="10">
    <location>
        <begin position="183"/>
        <end position="185"/>
    </location>
    <ligand>
        <name>FAD</name>
        <dbReference type="ChEBI" id="CHEBI:57692"/>
    </ligand>
</feature>
<evidence type="ECO:0000256" key="7">
    <source>
        <dbReference type="ARBA" id="ARBA00023062"/>
    </source>
</evidence>
<protein>
    <recommendedName>
        <fullName evidence="2">proline dehydrogenase</fullName>
        <ecNumber evidence="2">1.5.5.2</ecNumber>
    </recommendedName>
</protein>
<feature type="binding site" evidence="10">
    <location>
        <begin position="222"/>
        <end position="223"/>
    </location>
    <ligand>
        <name>FAD</name>
        <dbReference type="ChEBI" id="CHEBI:57692"/>
    </ligand>
</feature>
<feature type="binding site" evidence="9">
    <location>
        <position position="285"/>
    </location>
    <ligand>
        <name>substrate</name>
    </ligand>
</feature>
<evidence type="ECO:0000256" key="2">
    <source>
        <dbReference type="ARBA" id="ARBA00012695"/>
    </source>
</evidence>
<evidence type="ECO:0000256" key="5">
    <source>
        <dbReference type="ARBA" id="ARBA00022827"/>
    </source>
</evidence>
<dbReference type="InterPro" id="IPR008219">
    <property type="entry name" value="PRODH_bac_arc"/>
</dbReference>
<comment type="cofactor">
    <cofactor evidence="10">
        <name>FAD</name>
        <dbReference type="ChEBI" id="CHEBI:57692"/>
    </cofactor>
    <text evidence="10">Binds 1 FAD per subunit.</text>
</comment>
<dbReference type="GO" id="GO:0000166">
    <property type="term" value="F:nucleotide binding"/>
    <property type="evidence" value="ECO:0007669"/>
    <property type="project" value="UniProtKB-KW"/>
</dbReference>
<dbReference type="InterPro" id="IPR002872">
    <property type="entry name" value="Proline_DH_dom"/>
</dbReference>
<feature type="binding site" evidence="10">
    <location>
        <position position="161"/>
    </location>
    <ligand>
        <name>FAD</name>
        <dbReference type="ChEBI" id="CHEBI:57692"/>
    </ligand>
</feature>
<dbReference type="UniPathway" id="UPA00261">
    <property type="reaction ID" value="UER00373"/>
</dbReference>
<gene>
    <name evidence="12" type="ORF">SAMN05421807_104239</name>
</gene>
<dbReference type="InterPro" id="IPR029041">
    <property type="entry name" value="FAD-linked_oxidoreductase-like"/>
</dbReference>
<evidence type="ECO:0000259" key="11">
    <source>
        <dbReference type="Pfam" id="PF01619"/>
    </source>
</evidence>
<sequence length="335" mass="39172">MVNMVRNFFIHLSNNVFLNKQAKKWGFFLGADKFIAGTTIQNVSKAVKQLNTTGISCTLDNLGEFVLDKTEANKAKEKILSLLEAIEQENMDCHLSVKLTQLGLDIDQDYCISNMIEILDLAKKYNIFVNIDMEDYAHYEQTLTILKYLRKNYTNVGTVIQAYLYRSEDDLMDLKDVRIRLVKGAYKEDAKVAFQNQQEIDDNFLRLCKKRLLDGAFTSFATHDHHIIDELKNFVKENNLDQDHFEFQMLYGFRNDLQSKLAKEGYHFCTYIPFGDDWFGYFMRRLAERPQNLNLVIKDAFYTDNNRLKKRPVITSLFIVCFATICCIKARRRKS</sequence>
<dbReference type="GO" id="GO:0004657">
    <property type="term" value="F:proline dehydrogenase activity"/>
    <property type="evidence" value="ECO:0007669"/>
    <property type="project" value="UniProtKB-EC"/>
</dbReference>
<organism evidence="12 13">
    <name type="scientific">Virgibacillus chiguensis</name>
    <dbReference type="NCBI Taxonomy" id="411959"/>
    <lineage>
        <taxon>Bacteria</taxon>
        <taxon>Bacillati</taxon>
        <taxon>Bacillota</taxon>
        <taxon>Bacilli</taxon>
        <taxon>Bacillales</taxon>
        <taxon>Bacillaceae</taxon>
        <taxon>Virgibacillus</taxon>
    </lineage>
</organism>
<dbReference type="EMBL" id="FQXD01000004">
    <property type="protein sequence ID" value="SHH16426.1"/>
    <property type="molecule type" value="Genomic_DNA"/>
</dbReference>
<feature type="binding site" evidence="9">
    <location>
        <position position="284"/>
    </location>
    <ligand>
        <name>substrate</name>
    </ligand>
</feature>
<dbReference type="RefSeq" id="WP_073006640.1">
    <property type="nucleotide sequence ID" value="NZ_FQXD01000004.1"/>
</dbReference>
<evidence type="ECO:0000313" key="13">
    <source>
        <dbReference type="Proteomes" id="UP000184079"/>
    </source>
</evidence>
<dbReference type="SUPFAM" id="SSF51730">
    <property type="entry name" value="FAD-linked oxidoreductase"/>
    <property type="match status" value="1"/>
</dbReference>
<dbReference type="PANTHER" id="PTHR13914">
    <property type="entry name" value="PROLINE OXIDASE"/>
    <property type="match status" value="1"/>
</dbReference>
<dbReference type="AlphaFoldDB" id="A0A1M5QR75"/>
<keyword evidence="3" id="KW-0285">Flavoprotein</keyword>
<evidence type="ECO:0000256" key="6">
    <source>
        <dbReference type="ARBA" id="ARBA00023002"/>
    </source>
</evidence>
<dbReference type="Proteomes" id="UP000184079">
    <property type="component" value="Unassembled WGS sequence"/>
</dbReference>
<feature type="domain" description="Proline dehydrogenase" evidence="11">
    <location>
        <begin position="44"/>
        <end position="292"/>
    </location>
</feature>
<proteinExistence type="predicted"/>
<keyword evidence="4 10" id="KW-0547">Nucleotide-binding</keyword>
<keyword evidence="6" id="KW-0560">Oxidoreductase</keyword>